<dbReference type="AlphaFoldDB" id="A0AA42R8C0"/>
<accession>A0AA42R8C0</accession>
<feature type="region of interest" description="Disordered" evidence="1">
    <location>
        <begin position="1"/>
        <end position="31"/>
    </location>
</feature>
<dbReference type="Proteomes" id="UP001161704">
    <property type="component" value="Unassembled WGS sequence"/>
</dbReference>
<reference evidence="2" key="1">
    <citation type="submission" date="2022-09" db="EMBL/GenBank/DDBJ databases">
        <title>Intensive care unit water sources are persistently colonized with multi-drug resistant bacteria and are the site of extensive horizontal gene transfer of antibiotic resistance genes.</title>
        <authorList>
            <person name="Diorio-Toth L."/>
        </authorList>
    </citation>
    <scope>NUCLEOTIDE SEQUENCE</scope>
    <source>
        <strain evidence="2">GD03710</strain>
    </source>
</reference>
<feature type="region of interest" description="Disordered" evidence="1">
    <location>
        <begin position="93"/>
        <end position="115"/>
    </location>
</feature>
<gene>
    <name evidence="2" type="ORF">N5I20_12580</name>
</gene>
<evidence type="ECO:0000313" key="3">
    <source>
        <dbReference type="Proteomes" id="UP001161704"/>
    </source>
</evidence>
<sequence length="115" mass="12858">MSVTVEQAADPAHTLPNVFSNHAGLEPWSGKDVDQLTQEDMAMIWTYCSEHGYRDGWNDEFSKRPGEGREGPFHRQLFGGELHAQWQHNYDHGAEEARNAGARGPKSARLVGDPL</sequence>
<dbReference type="RefSeq" id="WP_279963645.1">
    <property type="nucleotide sequence ID" value="NZ_JAOCFK010000049.1"/>
</dbReference>
<name>A0AA42R8C0_AERCA</name>
<proteinExistence type="predicted"/>
<evidence type="ECO:0000313" key="2">
    <source>
        <dbReference type="EMBL" id="MDH1505893.1"/>
    </source>
</evidence>
<comment type="caution">
    <text evidence="2">The sequence shown here is derived from an EMBL/GenBank/DDBJ whole genome shotgun (WGS) entry which is preliminary data.</text>
</comment>
<dbReference type="EMBL" id="JAOCIZ010000046">
    <property type="protein sequence ID" value="MDH1505893.1"/>
    <property type="molecule type" value="Genomic_DNA"/>
</dbReference>
<organism evidence="2 3">
    <name type="scientific">Aeromonas caviae</name>
    <name type="common">Aeromonas punctata</name>
    <dbReference type="NCBI Taxonomy" id="648"/>
    <lineage>
        <taxon>Bacteria</taxon>
        <taxon>Pseudomonadati</taxon>
        <taxon>Pseudomonadota</taxon>
        <taxon>Gammaproteobacteria</taxon>
        <taxon>Aeromonadales</taxon>
        <taxon>Aeromonadaceae</taxon>
        <taxon>Aeromonas</taxon>
    </lineage>
</organism>
<protein>
    <submittedName>
        <fullName evidence="2">Uncharacterized protein</fullName>
    </submittedName>
</protein>
<evidence type="ECO:0000256" key="1">
    <source>
        <dbReference type="SAM" id="MobiDB-lite"/>
    </source>
</evidence>